<dbReference type="Proteomes" id="UP000654075">
    <property type="component" value="Unassembled WGS sequence"/>
</dbReference>
<dbReference type="AlphaFoldDB" id="A0A813HKF8"/>
<protein>
    <submittedName>
        <fullName evidence="1">Uncharacterized protein</fullName>
    </submittedName>
</protein>
<gene>
    <name evidence="1" type="ORF">PGLA1383_LOCUS53764</name>
</gene>
<accession>A0A813HKF8</accession>
<evidence type="ECO:0000313" key="1">
    <source>
        <dbReference type="EMBL" id="CAE8638601.1"/>
    </source>
</evidence>
<keyword evidence="2" id="KW-1185">Reference proteome</keyword>
<comment type="caution">
    <text evidence="1">The sequence shown here is derived from an EMBL/GenBank/DDBJ whole genome shotgun (WGS) entry which is preliminary data.</text>
</comment>
<evidence type="ECO:0000313" key="2">
    <source>
        <dbReference type="Proteomes" id="UP000654075"/>
    </source>
</evidence>
<sequence length="60" mass="6655">MRSKHITTILTTTAATTTTRSMLWSAMGLEASWPMPSRLARWPVLIAVKSSAIHRSCSRP</sequence>
<organism evidence="1 2">
    <name type="scientific">Polarella glacialis</name>
    <name type="common">Dinoflagellate</name>
    <dbReference type="NCBI Taxonomy" id="89957"/>
    <lineage>
        <taxon>Eukaryota</taxon>
        <taxon>Sar</taxon>
        <taxon>Alveolata</taxon>
        <taxon>Dinophyceae</taxon>
        <taxon>Suessiales</taxon>
        <taxon>Suessiaceae</taxon>
        <taxon>Polarella</taxon>
    </lineage>
</organism>
<proteinExistence type="predicted"/>
<reference evidence="1" key="1">
    <citation type="submission" date="2021-02" db="EMBL/GenBank/DDBJ databases">
        <authorList>
            <person name="Dougan E. K."/>
            <person name="Rhodes N."/>
            <person name="Thang M."/>
            <person name="Chan C."/>
        </authorList>
    </citation>
    <scope>NUCLEOTIDE SEQUENCE</scope>
</reference>
<dbReference type="EMBL" id="CAJNNV010032015">
    <property type="protein sequence ID" value="CAE8638601.1"/>
    <property type="molecule type" value="Genomic_DNA"/>
</dbReference>
<name>A0A813HKF8_POLGL</name>